<dbReference type="EMBL" id="CAJNON010000483">
    <property type="protein sequence ID" value="CAF1284540.1"/>
    <property type="molecule type" value="Genomic_DNA"/>
</dbReference>
<gene>
    <name evidence="3" type="ORF">IZO911_LOCUS30838</name>
    <name evidence="2" type="ORF">JYZ213_LOCUS26966</name>
    <name evidence="5" type="ORF">KXQ929_LOCUS6792</name>
    <name evidence="6" type="ORF">OKA104_LOCUS10838</name>
    <name evidence="4" type="ORF">VCS650_LOCUS30154</name>
</gene>
<evidence type="ECO:0000313" key="3">
    <source>
        <dbReference type="EMBL" id="CAF1241826.1"/>
    </source>
</evidence>
<dbReference type="EMBL" id="CAJOAY010000490">
    <property type="protein sequence ID" value="CAF3676821.1"/>
    <property type="molecule type" value="Genomic_DNA"/>
</dbReference>
<evidence type="ECO:0000313" key="6">
    <source>
        <dbReference type="EMBL" id="CAF3676821.1"/>
    </source>
</evidence>
<dbReference type="AlphaFoldDB" id="A0A815CIL2"/>
<dbReference type="Proteomes" id="UP000663868">
    <property type="component" value="Unassembled WGS sequence"/>
</dbReference>
<dbReference type="Proteomes" id="UP000663845">
    <property type="component" value="Unassembled WGS sequence"/>
</dbReference>
<accession>A0A815CIL2</accession>
<dbReference type="Proteomes" id="UP000663891">
    <property type="component" value="Unassembled WGS sequence"/>
</dbReference>
<dbReference type="EMBL" id="CAJNOE010000490">
    <property type="protein sequence ID" value="CAF1241826.1"/>
    <property type="molecule type" value="Genomic_DNA"/>
</dbReference>
<evidence type="ECO:0000256" key="1">
    <source>
        <dbReference type="SAM" id="MobiDB-lite"/>
    </source>
</evidence>
<comment type="caution">
    <text evidence="4">The sequence shown here is derived from an EMBL/GenBank/DDBJ whole genome shotgun (WGS) entry which is preliminary data.</text>
</comment>
<dbReference type="EMBL" id="CAJNOG010000367">
    <property type="protein sequence ID" value="CAF1202054.1"/>
    <property type="molecule type" value="Genomic_DNA"/>
</dbReference>
<protein>
    <submittedName>
        <fullName evidence="4">Uncharacterized protein</fullName>
    </submittedName>
</protein>
<name>A0A815CIL2_9BILA</name>
<dbReference type="Proteomes" id="UP000663881">
    <property type="component" value="Unassembled WGS sequence"/>
</dbReference>
<organism evidence="4 7">
    <name type="scientific">Adineta steineri</name>
    <dbReference type="NCBI Taxonomy" id="433720"/>
    <lineage>
        <taxon>Eukaryota</taxon>
        <taxon>Metazoa</taxon>
        <taxon>Spiralia</taxon>
        <taxon>Gnathifera</taxon>
        <taxon>Rotifera</taxon>
        <taxon>Eurotatoria</taxon>
        <taxon>Bdelloidea</taxon>
        <taxon>Adinetida</taxon>
        <taxon>Adinetidae</taxon>
        <taxon>Adineta</taxon>
    </lineage>
</organism>
<sequence length="142" mass="16562">MGHLLTKMASIWLEQQNVSLITQNSSVVPKSINIKRKRTDQDDKSNKRKITYYFTTKNDNDDDDRLSLSPRVPPVISKPTRSSNTINRSLQPMALFKCQLCHRYLKNKDIYMDHMMMCAIQRQASIKIVRTEKDKDELSILC</sequence>
<evidence type="ECO:0000313" key="5">
    <source>
        <dbReference type="EMBL" id="CAF3633499.1"/>
    </source>
</evidence>
<proteinExistence type="predicted"/>
<dbReference type="Proteomes" id="UP000663860">
    <property type="component" value="Unassembled WGS sequence"/>
</dbReference>
<dbReference type="OrthoDB" id="9996664at2759"/>
<dbReference type="EMBL" id="CAJOBB010000268">
    <property type="protein sequence ID" value="CAF3633499.1"/>
    <property type="molecule type" value="Genomic_DNA"/>
</dbReference>
<evidence type="ECO:0000313" key="4">
    <source>
        <dbReference type="EMBL" id="CAF1284540.1"/>
    </source>
</evidence>
<evidence type="ECO:0000313" key="7">
    <source>
        <dbReference type="Proteomes" id="UP000663891"/>
    </source>
</evidence>
<reference evidence="4" key="1">
    <citation type="submission" date="2021-02" db="EMBL/GenBank/DDBJ databases">
        <authorList>
            <person name="Nowell W R."/>
        </authorList>
    </citation>
    <scope>NUCLEOTIDE SEQUENCE</scope>
</reference>
<evidence type="ECO:0000313" key="2">
    <source>
        <dbReference type="EMBL" id="CAF1202054.1"/>
    </source>
</evidence>
<feature type="region of interest" description="Disordered" evidence="1">
    <location>
        <begin position="58"/>
        <end position="84"/>
    </location>
</feature>